<proteinExistence type="predicted"/>
<evidence type="ECO:0000313" key="2">
    <source>
        <dbReference type="Proteomes" id="UP001295684"/>
    </source>
</evidence>
<protein>
    <submittedName>
        <fullName evidence="1">Uncharacterized protein</fullName>
    </submittedName>
</protein>
<sequence length="257" mass="29925">MEQRKSLEHSIETQLNEFTNAFPMTFFRGFSENHFEMHVKYKMDGCMINPLKEFSKLNSLGIRDFKGKKFNEKLERLSKMLTEISGFSINGCYLPLDRNLKLQRLVPLLSKVTKKVGFFNFTIKSRCFQKIFIILRQICELEFGHCYIDTNKFDLSTVSPIVKFEVSELTLWQCTEIQRSIEISGKFEMIFIAISKSTLIDSLKQVKISYNSQPNITSKAIQSKYALQHISISLTPNFPFIPLKKPKKSHFLACFLQ</sequence>
<reference evidence="1" key="1">
    <citation type="submission" date="2023-07" db="EMBL/GenBank/DDBJ databases">
        <authorList>
            <consortium name="AG Swart"/>
            <person name="Singh M."/>
            <person name="Singh A."/>
            <person name="Seah K."/>
            <person name="Emmerich C."/>
        </authorList>
    </citation>
    <scope>NUCLEOTIDE SEQUENCE</scope>
    <source>
        <strain evidence="1">DP1</strain>
    </source>
</reference>
<dbReference type="EMBL" id="CAMPGE010020368">
    <property type="protein sequence ID" value="CAI2378621.1"/>
    <property type="molecule type" value="Genomic_DNA"/>
</dbReference>
<keyword evidence="2" id="KW-1185">Reference proteome</keyword>
<accession>A0AAD2D3B9</accession>
<organism evidence="1 2">
    <name type="scientific">Euplotes crassus</name>
    <dbReference type="NCBI Taxonomy" id="5936"/>
    <lineage>
        <taxon>Eukaryota</taxon>
        <taxon>Sar</taxon>
        <taxon>Alveolata</taxon>
        <taxon>Ciliophora</taxon>
        <taxon>Intramacronucleata</taxon>
        <taxon>Spirotrichea</taxon>
        <taxon>Hypotrichia</taxon>
        <taxon>Euplotida</taxon>
        <taxon>Euplotidae</taxon>
        <taxon>Moneuplotes</taxon>
    </lineage>
</organism>
<dbReference type="AlphaFoldDB" id="A0AAD2D3B9"/>
<evidence type="ECO:0000313" key="1">
    <source>
        <dbReference type="EMBL" id="CAI2378621.1"/>
    </source>
</evidence>
<comment type="caution">
    <text evidence="1">The sequence shown here is derived from an EMBL/GenBank/DDBJ whole genome shotgun (WGS) entry which is preliminary data.</text>
</comment>
<dbReference type="Proteomes" id="UP001295684">
    <property type="component" value="Unassembled WGS sequence"/>
</dbReference>
<gene>
    <name evidence="1" type="ORF">ECRASSUSDP1_LOCUS20019</name>
</gene>
<name>A0AAD2D3B9_EUPCR</name>